<dbReference type="PIR" id="E82652">
    <property type="entry name" value="E82652"/>
</dbReference>
<dbReference type="InterPro" id="IPR015927">
    <property type="entry name" value="Peptidase_S24_S26A/B/C"/>
</dbReference>
<gene>
    <name evidence="5" type="ordered locus">XF_1658</name>
</gene>
<dbReference type="PANTHER" id="PTHR40661:SF3">
    <property type="entry name" value="FELS-1 PROPHAGE TRANSCRIPTIONAL REGULATOR"/>
    <property type="match status" value="1"/>
</dbReference>
<dbReference type="STRING" id="160492.XF_1658"/>
<dbReference type="AlphaFoldDB" id="Q9PCU7"/>
<evidence type="ECO:0000313" key="6">
    <source>
        <dbReference type="Proteomes" id="UP000000812"/>
    </source>
</evidence>
<sequence>MKLSNSNMDKYEMRRLALKALSDKLGYGGKAMIAAKIGKDSSYVSRMLYPPKKAGRKRIGEDMLELLVRAYPDAFKEIATMSRVLDNREATNYVRVQHIEAEAHMGPGRINEDFPEVVNSVEFTPNYIRSLIGFVPPPGRLKLITGTGDSMSPKILPGETVLVDTGCNTFVGDGLYLINTGSGQQIKALHERNGYIYVTSMDKALYPDFVADENTIIGGRVYLIQHLERVS</sequence>
<evidence type="ECO:0000256" key="2">
    <source>
        <dbReference type="ARBA" id="ARBA00023125"/>
    </source>
</evidence>
<dbReference type="HOGENOM" id="CLU_066192_1_2_6"/>
<protein>
    <submittedName>
        <fullName evidence="5">Phage-related repressor protein</fullName>
    </submittedName>
</protein>
<evidence type="ECO:0000256" key="3">
    <source>
        <dbReference type="ARBA" id="ARBA00023163"/>
    </source>
</evidence>
<dbReference type="GO" id="GO:0003677">
    <property type="term" value="F:DNA binding"/>
    <property type="evidence" value="ECO:0007669"/>
    <property type="project" value="UniProtKB-KW"/>
</dbReference>
<evidence type="ECO:0000259" key="4">
    <source>
        <dbReference type="Pfam" id="PF00717"/>
    </source>
</evidence>
<dbReference type="EMBL" id="AE003849">
    <property type="protein sequence ID" value="AAF84467.1"/>
    <property type="molecule type" value="Genomic_DNA"/>
</dbReference>
<evidence type="ECO:0000256" key="1">
    <source>
        <dbReference type="ARBA" id="ARBA00023015"/>
    </source>
</evidence>
<keyword evidence="3" id="KW-0804">Transcription</keyword>
<feature type="domain" description="Peptidase S24/S26A/S26B/S26C" evidence="4">
    <location>
        <begin position="127"/>
        <end position="221"/>
    </location>
</feature>
<dbReference type="CDD" id="cd06529">
    <property type="entry name" value="S24_LexA-like"/>
    <property type="match status" value="1"/>
</dbReference>
<keyword evidence="2" id="KW-0238">DNA-binding</keyword>
<dbReference type="Pfam" id="PF00717">
    <property type="entry name" value="Peptidase_S24"/>
    <property type="match status" value="1"/>
</dbReference>
<proteinExistence type="predicted"/>
<dbReference type="InterPro" id="IPR039418">
    <property type="entry name" value="LexA-like"/>
</dbReference>
<evidence type="ECO:0000313" key="5">
    <source>
        <dbReference type="EMBL" id="AAF84467.1"/>
    </source>
</evidence>
<dbReference type="KEGG" id="xfa:XF_1658"/>
<dbReference type="PANTHER" id="PTHR40661">
    <property type="match status" value="1"/>
</dbReference>
<dbReference type="Proteomes" id="UP000000812">
    <property type="component" value="Chromosome"/>
</dbReference>
<dbReference type="InterPro" id="IPR036286">
    <property type="entry name" value="LexA/Signal_pep-like_sf"/>
</dbReference>
<keyword evidence="1" id="KW-0805">Transcription regulation</keyword>
<organism evidence="5 6">
    <name type="scientific">Xylella fastidiosa (strain 9a5c)</name>
    <dbReference type="NCBI Taxonomy" id="160492"/>
    <lineage>
        <taxon>Bacteria</taxon>
        <taxon>Pseudomonadati</taxon>
        <taxon>Pseudomonadota</taxon>
        <taxon>Gammaproteobacteria</taxon>
        <taxon>Lysobacterales</taxon>
        <taxon>Lysobacteraceae</taxon>
        <taxon>Xylella</taxon>
    </lineage>
</organism>
<dbReference type="Gene3D" id="2.10.109.10">
    <property type="entry name" value="Umud Fragment, subunit A"/>
    <property type="match status" value="1"/>
</dbReference>
<dbReference type="eggNOG" id="COG2932">
    <property type="taxonomic scope" value="Bacteria"/>
</dbReference>
<reference evidence="5 6" key="1">
    <citation type="journal article" date="2000" name="Nature">
        <title>The genome sequence of the plant pathogen Xylella fastidiosa.</title>
        <authorList>
            <person name="Simpson A.J."/>
            <person name="Reinach F.C."/>
            <person name="Arruda P."/>
            <person name="Abreu F.A."/>
            <person name="Acencio M."/>
            <person name="Alvarenga R."/>
            <person name="Alves L.M."/>
            <person name="Araya J.E."/>
            <person name="Baia G.S."/>
            <person name="Baptista C.S."/>
            <person name="Barros M.H."/>
            <person name="Bonaccorsi E.D."/>
            <person name="Bordin S."/>
            <person name="Bove J.M."/>
            <person name="Briones M.R."/>
            <person name="Bueno M.R."/>
            <person name="Camargo A.A."/>
            <person name="Camargo L.E."/>
            <person name="Carraro D.M."/>
            <person name="Carrer H."/>
            <person name="Colauto N.B."/>
            <person name="Colombo C."/>
            <person name="Costa F.F."/>
            <person name="Costa M.C."/>
            <person name="Costa-Neto C.M."/>
            <person name="Coutinho L.L."/>
            <person name="Cristofani M."/>
            <person name="Dias-Neto E."/>
            <person name="Docena C."/>
            <person name="El-Dorry H."/>
            <person name="Facincani A.P."/>
            <person name="Ferreira A.J."/>
            <person name="Ferreira V.C."/>
            <person name="Ferro J.A."/>
            <person name="Fraga J.S."/>
            <person name="Franca S.C."/>
            <person name="Franco M.C."/>
            <person name="Frohme M."/>
            <person name="Furlan L.R."/>
            <person name="Garnier M."/>
            <person name="Goldman G.H."/>
            <person name="Goldman M.H."/>
            <person name="Gomes S.L."/>
            <person name="Gruber A."/>
            <person name="Ho P.L."/>
            <person name="Hoheisel J.D."/>
            <person name="Junqueira M.L."/>
            <person name="Kemper E.L."/>
            <person name="Kitajima J.P."/>
            <person name="Krieger J.E."/>
            <person name="Kuramae E.E."/>
            <person name="Laigret F."/>
            <person name="Lambais M.R."/>
            <person name="Leite L.C."/>
            <person name="Lemos E.G."/>
            <person name="Lemos M.V."/>
            <person name="Lopes S.A."/>
            <person name="Lopes C.R."/>
            <person name="Machado J.A."/>
            <person name="Machado M.A."/>
            <person name="Madeira A.M."/>
            <person name="Madeira H.M."/>
            <person name="Marino C.L."/>
            <person name="Marques M.V."/>
            <person name="Martins E.A."/>
            <person name="Martins E.M."/>
            <person name="Matsukuma A.Y."/>
            <person name="Menck C.F."/>
            <person name="Miracca E.C."/>
            <person name="Miyaki C.Y."/>
            <person name="Monteriro-Vitorello C.B."/>
            <person name="Moon D.H."/>
            <person name="Nagai M.A."/>
            <person name="Nascimento A.L."/>
            <person name="Netto L.E."/>
            <person name="Nhani A.Jr."/>
            <person name="Nobrega F.G."/>
            <person name="Nunes L.R."/>
            <person name="Oliveira M.A."/>
            <person name="de Oliveira M.C."/>
            <person name="de Oliveira R.C."/>
            <person name="Palmieri D.A."/>
            <person name="Paris A."/>
            <person name="Peixoto B.R."/>
            <person name="Pereira G.A."/>
            <person name="Pereira H.A.Jr."/>
            <person name="Pesquero J.B."/>
            <person name="Quaggio R.B."/>
            <person name="Roberto P.G."/>
            <person name="Rodrigues V."/>
            <person name="de M Rosa A.J."/>
            <person name="de Rosa V.E.Jr."/>
            <person name="de Sa R.G."/>
            <person name="Santelli R.V."/>
            <person name="Sawasaki H.E."/>
            <person name="da Silva A.C."/>
            <person name="da Silva A.M."/>
            <person name="da Silva F.R."/>
            <person name="da Silva W.A.Jr."/>
            <person name="da Silveira J.F."/>
            <person name="Silvestri M.L."/>
            <person name="Siqueira W.J."/>
            <person name="de Souza A.A."/>
            <person name="de Souza A.P."/>
            <person name="Terenzi M.F."/>
            <person name="Truffi D."/>
            <person name="Tsai S.M."/>
            <person name="Tsuhako M.H."/>
            <person name="Vallada H."/>
            <person name="Van Sluys M.A."/>
            <person name="Verjovski-Almeida S."/>
            <person name="Vettore A.L."/>
            <person name="Zago M.A."/>
            <person name="Zatz M."/>
            <person name="Meidanis J."/>
            <person name="Setubal J.C."/>
        </authorList>
    </citation>
    <scope>NUCLEOTIDE SEQUENCE [LARGE SCALE GENOMIC DNA]</scope>
    <source>
        <strain evidence="5 6">9a5c</strain>
    </source>
</reference>
<accession>Q9PCU7</accession>
<dbReference type="SUPFAM" id="SSF51306">
    <property type="entry name" value="LexA/Signal peptidase"/>
    <property type="match status" value="1"/>
</dbReference>
<name>Q9PCU7_XYLFA</name>